<keyword evidence="2" id="KW-1185">Reference proteome</keyword>
<dbReference type="Proteomes" id="UP000325395">
    <property type="component" value="Unassembled WGS sequence"/>
</dbReference>
<evidence type="ECO:0000313" key="1">
    <source>
        <dbReference type="EMBL" id="KAE8418136.1"/>
    </source>
</evidence>
<evidence type="ECO:0000313" key="2">
    <source>
        <dbReference type="Proteomes" id="UP000325395"/>
    </source>
</evidence>
<sequence length="70" mass="7949">MPAVLFLIFQIRSVMQDESRRHLVVDEENDNFSSPRQGDAALAGVSIFLADNSEQTSSHLTRTERNFCCF</sequence>
<proteinExistence type="predicted"/>
<reference evidence="1 2" key="1">
    <citation type="submission" date="2019-04" db="EMBL/GenBank/DDBJ databases">
        <authorList>
            <consortium name="DOE Joint Genome Institute"/>
            <person name="Mondo S."/>
            <person name="Kjaerbolling I."/>
            <person name="Vesth T."/>
            <person name="Frisvad J.C."/>
            <person name="Nybo J.L."/>
            <person name="Theobald S."/>
            <person name="Kildgaard S."/>
            <person name="Isbrandt T."/>
            <person name="Kuo A."/>
            <person name="Sato A."/>
            <person name="Lyhne E.K."/>
            <person name="Kogle M.E."/>
            <person name="Wiebenga A."/>
            <person name="Kun R.S."/>
            <person name="Lubbers R.J."/>
            <person name="Makela M.R."/>
            <person name="Barry K."/>
            <person name="Chovatia M."/>
            <person name="Clum A."/>
            <person name="Daum C."/>
            <person name="Haridas S."/>
            <person name="He G."/>
            <person name="LaButti K."/>
            <person name="Lipzen A."/>
            <person name="Riley R."/>
            <person name="Salamov A."/>
            <person name="Simmons B.A."/>
            <person name="Magnuson J.K."/>
            <person name="Henrissat B."/>
            <person name="Mortensen U.H."/>
            <person name="Larsen T.O."/>
            <person name="Devries R.P."/>
            <person name="Grigoriev I.V."/>
            <person name="Machida M."/>
            <person name="Baker S.E."/>
            <person name="Andersen M.R."/>
            <person name="Cantor M.N."/>
            <person name="Hua S.X."/>
        </authorList>
    </citation>
    <scope>NUCLEOTIDE SEQUENCE [LARGE SCALE GENOMIC DNA]</scope>
    <source>
        <strain evidence="1 2">CBS 117616</strain>
    </source>
</reference>
<protein>
    <submittedName>
        <fullName evidence="1">Uncharacterized protein</fullName>
    </submittedName>
</protein>
<dbReference type="EMBL" id="ML735730">
    <property type="protein sequence ID" value="KAE8418136.1"/>
    <property type="molecule type" value="Genomic_DNA"/>
</dbReference>
<organism evidence="1 2">
    <name type="scientific">Aspergillus pseudocaelatus</name>
    <dbReference type="NCBI Taxonomy" id="1825620"/>
    <lineage>
        <taxon>Eukaryota</taxon>
        <taxon>Fungi</taxon>
        <taxon>Dikarya</taxon>
        <taxon>Ascomycota</taxon>
        <taxon>Pezizomycotina</taxon>
        <taxon>Eurotiomycetes</taxon>
        <taxon>Eurotiomycetidae</taxon>
        <taxon>Eurotiales</taxon>
        <taxon>Aspergillaceae</taxon>
        <taxon>Aspergillus</taxon>
        <taxon>Aspergillus subgen. Circumdati</taxon>
    </lineage>
</organism>
<gene>
    <name evidence="1" type="ORF">BDV36DRAFT_166835</name>
</gene>
<accession>A0ABQ6WM19</accession>
<name>A0ABQ6WM19_9EURO</name>